<keyword evidence="2" id="KW-1133">Transmembrane helix</keyword>
<dbReference type="EMBL" id="JAVDSC010000002">
    <property type="protein sequence ID" value="MDR6628597.1"/>
    <property type="molecule type" value="Genomic_DNA"/>
</dbReference>
<sequence>MKQFLHLWVPIFLSNAIIMLSSLFDVIFLSHFSPQHVAALAVCLSVYSLCFVTGIGVLQGMMQELAEANGRQDYADIQRIVKQSILIVLVISAVAMYLFNHATPLLHFLKADAALQALIVSCLWLLAWTIPAHLLLRILYILTQACGQAKRVFYANMIYLLLKVTLAYVLIYGIEGYVTSYGVEGAFMAHLIVQWVLLFVYYFFFLERKLKIQWSGVFFHWQTLWKILKIGLPNAVVTFVDVFAISAIALLILPSGDIVVNAHQVMLGLLGLMFMLPMSMASAFGILVSTKIGAEQIDAAWQLSKRALMAVMLIAIVVMLTIWGLDSWIVGLFSNDAQVITLALASILLMCWMHIFDALLVISLAMLRCWREIVRPMFIFISTVLVVGLGGSWYVAYHPMTLFNWQSNALGIHGFWWMLSIAYTIAASLCFVCLLMKYLSYKRIRLTV</sequence>
<feature type="transmembrane region" description="Helical" evidence="2">
    <location>
        <begin position="265"/>
        <end position="287"/>
    </location>
</feature>
<gene>
    <name evidence="3" type="ORF">J2X86_000608</name>
</gene>
<comment type="caution">
    <text evidence="3">The sequence shown here is derived from an EMBL/GenBank/DDBJ whole genome shotgun (WGS) entry which is preliminary data.</text>
</comment>
<accession>A0AAW8LD54</accession>
<feature type="transmembrane region" description="Helical" evidence="2">
    <location>
        <begin position="7"/>
        <end position="32"/>
    </location>
</feature>
<evidence type="ECO:0000256" key="2">
    <source>
        <dbReference type="SAM" id="Phobius"/>
    </source>
</evidence>
<dbReference type="GO" id="GO:0015297">
    <property type="term" value="F:antiporter activity"/>
    <property type="evidence" value="ECO:0007669"/>
    <property type="project" value="InterPro"/>
</dbReference>
<feature type="transmembrane region" description="Helical" evidence="2">
    <location>
        <begin position="307"/>
        <end position="325"/>
    </location>
</feature>
<reference evidence="3" key="1">
    <citation type="submission" date="2023-07" db="EMBL/GenBank/DDBJ databases">
        <title>Sorghum-associated microbial communities from plants grown in Nebraska, USA.</title>
        <authorList>
            <person name="Schachtman D."/>
        </authorList>
    </citation>
    <scope>NUCLEOTIDE SEQUENCE</scope>
    <source>
        <strain evidence="3">BE44</strain>
    </source>
</reference>
<proteinExistence type="predicted"/>
<keyword evidence="2" id="KW-0472">Membrane</keyword>
<feature type="transmembrane region" description="Helical" evidence="2">
    <location>
        <begin position="186"/>
        <end position="206"/>
    </location>
</feature>
<feature type="transmembrane region" description="Helical" evidence="2">
    <location>
        <begin position="337"/>
        <end position="365"/>
    </location>
</feature>
<name>A0AAW8LD54_ACILW</name>
<organism evidence="3 4">
    <name type="scientific">Acinetobacter lwoffii</name>
    <dbReference type="NCBI Taxonomy" id="28090"/>
    <lineage>
        <taxon>Bacteria</taxon>
        <taxon>Pseudomonadati</taxon>
        <taxon>Pseudomonadota</taxon>
        <taxon>Gammaproteobacteria</taxon>
        <taxon>Moraxellales</taxon>
        <taxon>Moraxellaceae</taxon>
        <taxon>Acinetobacter</taxon>
    </lineage>
</organism>
<feature type="transmembrane region" description="Helical" evidence="2">
    <location>
        <begin position="227"/>
        <end position="253"/>
    </location>
</feature>
<dbReference type="NCBIfam" id="TIGR00797">
    <property type="entry name" value="matE"/>
    <property type="match status" value="1"/>
</dbReference>
<evidence type="ECO:0000256" key="1">
    <source>
        <dbReference type="ARBA" id="ARBA00022448"/>
    </source>
</evidence>
<dbReference type="GO" id="GO:0005886">
    <property type="term" value="C:plasma membrane"/>
    <property type="evidence" value="ECO:0007669"/>
    <property type="project" value="TreeGrafter"/>
</dbReference>
<feature type="transmembrane region" description="Helical" evidence="2">
    <location>
        <begin position="80"/>
        <end position="98"/>
    </location>
</feature>
<feature type="transmembrane region" description="Helical" evidence="2">
    <location>
        <begin position="415"/>
        <end position="436"/>
    </location>
</feature>
<keyword evidence="1" id="KW-0813">Transport</keyword>
<dbReference type="PANTHER" id="PTHR43298:SF2">
    <property type="entry name" value="FMN_FAD EXPORTER YEEO-RELATED"/>
    <property type="match status" value="1"/>
</dbReference>
<dbReference type="PANTHER" id="PTHR43298">
    <property type="entry name" value="MULTIDRUG RESISTANCE PROTEIN NORM-RELATED"/>
    <property type="match status" value="1"/>
</dbReference>
<dbReference type="InterPro" id="IPR050222">
    <property type="entry name" value="MATE_MdtK"/>
</dbReference>
<protein>
    <submittedName>
        <fullName evidence="3">MATE family multidrug resistance protein</fullName>
    </submittedName>
</protein>
<dbReference type="InterPro" id="IPR002528">
    <property type="entry name" value="MATE_fam"/>
</dbReference>
<evidence type="ECO:0000313" key="4">
    <source>
        <dbReference type="Proteomes" id="UP001262767"/>
    </source>
</evidence>
<feature type="transmembrane region" description="Helical" evidence="2">
    <location>
        <begin position="38"/>
        <end position="59"/>
    </location>
</feature>
<dbReference type="RefSeq" id="WP_224215552.1">
    <property type="nucleotide sequence ID" value="NZ_JAVDSC010000002.1"/>
</dbReference>
<dbReference type="Pfam" id="PF01554">
    <property type="entry name" value="MatE"/>
    <property type="match status" value="2"/>
</dbReference>
<dbReference type="Proteomes" id="UP001262767">
    <property type="component" value="Unassembled WGS sequence"/>
</dbReference>
<dbReference type="AlphaFoldDB" id="A0AAW8LD54"/>
<feature type="transmembrane region" description="Helical" evidence="2">
    <location>
        <begin position="377"/>
        <end position="395"/>
    </location>
</feature>
<feature type="transmembrane region" description="Helical" evidence="2">
    <location>
        <begin position="152"/>
        <end position="174"/>
    </location>
</feature>
<feature type="transmembrane region" description="Helical" evidence="2">
    <location>
        <begin position="118"/>
        <end position="140"/>
    </location>
</feature>
<keyword evidence="2" id="KW-0812">Transmembrane</keyword>
<evidence type="ECO:0000313" key="3">
    <source>
        <dbReference type="EMBL" id="MDR6628597.1"/>
    </source>
</evidence>
<dbReference type="GO" id="GO:0042910">
    <property type="term" value="F:xenobiotic transmembrane transporter activity"/>
    <property type="evidence" value="ECO:0007669"/>
    <property type="project" value="InterPro"/>
</dbReference>